<evidence type="ECO:0000313" key="2">
    <source>
        <dbReference type="EMBL" id="EWS99880.1"/>
    </source>
</evidence>
<name>W9G1A9_9MICO</name>
<keyword evidence="1" id="KW-0812">Transmembrane</keyword>
<evidence type="ECO:0000313" key="3">
    <source>
        <dbReference type="Proteomes" id="UP000019489"/>
    </source>
</evidence>
<keyword evidence="1" id="KW-0472">Membrane</keyword>
<dbReference type="eggNOG" id="ENOG5033QI3">
    <property type="taxonomic scope" value="Bacteria"/>
</dbReference>
<keyword evidence="1" id="KW-1133">Transmembrane helix</keyword>
<comment type="caution">
    <text evidence="2">The sequence shown here is derived from an EMBL/GenBank/DDBJ whole genome shotgun (WGS) entry which is preliminary data.</text>
</comment>
<dbReference type="AlphaFoldDB" id="W9G1A9"/>
<dbReference type="Proteomes" id="UP000019489">
    <property type="component" value="Unassembled WGS sequence"/>
</dbReference>
<feature type="transmembrane region" description="Helical" evidence="1">
    <location>
        <begin position="61"/>
        <end position="79"/>
    </location>
</feature>
<dbReference type="EMBL" id="AWSA01000066">
    <property type="protein sequence ID" value="EWS99880.1"/>
    <property type="molecule type" value="Genomic_DNA"/>
</dbReference>
<proteinExistence type="predicted"/>
<keyword evidence="3" id="KW-1185">Reference proteome</keyword>
<feature type="transmembrane region" description="Helical" evidence="1">
    <location>
        <begin position="520"/>
        <end position="541"/>
    </location>
</feature>
<accession>W9G1A9</accession>
<reference evidence="2 3" key="1">
    <citation type="submission" date="2013-08" db="EMBL/GenBank/DDBJ databases">
        <title>Intrasporangium oryzae NRRL B-24470.</title>
        <authorList>
            <person name="Liu H."/>
            <person name="Wang G."/>
        </authorList>
    </citation>
    <scope>NUCLEOTIDE SEQUENCE [LARGE SCALE GENOMIC DNA]</scope>
    <source>
        <strain evidence="2 3">NRRL B-24470</strain>
    </source>
</reference>
<sequence>MACNCAVDIHIDSRGDVNIYNCAPPDPVRQAECQACAPPAAATCIPVTAGAKHKLSREQKLGSLAVGIAVPSSIAAGVIHMMRRFLLDLGPANPLEASAFVTFAKISRDTLTCALGSFDATPPALRGRLVDQSLLGDPSEPLNEAALTKALGREIVQRIGVQVFGDPMGLDQERPGRIRVYEPPPEDYFNQVRICRINDLRTGFFIPPPDDYTPAEIEHDCAVEVLDGQPQVVCQVRTTDCPGNSLPGPVTACERVLNVAYGDGVILEGVNYFSTDAKVRFSDRLTGAAVRDVDAHVWGDIDTPVTEDNSNGQHQLVNDCRVHDRLAFSVPNDLAPGSYQFQVVVPNITGIGVFGVELLSNAQFLNVLPAPTTRFEIVTESILARKETSPAWWGSDEVGLHTTAYAFDTSLQLVDFPDPADPSKRTPAQDQSFKDIQNVDFDSGTRRDITRKVFAPDKPILGMLLVVLGDEIDSQHAYDAQITSIWENFLDLVKDQLPYISAAVGGAGLDLLKKFSAMKAILEGIGLLLLAGIDLLIAWWAPADPIIRDKIALSINDLATLTSSNTPAPDPTSSTSAEGIIVRVNQTVPPVKLPNEYHEVREYDCPDQDSLYEITYRFTQVT</sequence>
<evidence type="ECO:0000256" key="1">
    <source>
        <dbReference type="SAM" id="Phobius"/>
    </source>
</evidence>
<protein>
    <submittedName>
        <fullName evidence="2">Uncharacterized protein</fullName>
    </submittedName>
</protein>
<organism evidence="2 3">
    <name type="scientific">Intrasporangium oryzae NRRL B-24470</name>
    <dbReference type="NCBI Taxonomy" id="1386089"/>
    <lineage>
        <taxon>Bacteria</taxon>
        <taxon>Bacillati</taxon>
        <taxon>Actinomycetota</taxon>
        <taxon>Actinomycetes</taxon>
        <taxon>Micrococcales</taxon>
        <taxon>Intrasporangiaceae</taxon>
        <taxon>Intrasporangium</taxon>
    </lineage>
</organism>
<gene>
    <name evidence="2" type="ORF">N865_19935</name>
</gene>